<proteinExistence type="predicted"/>
<keyword evidence="3" id="KW-1185">Reference proteome</keyword>
<organism evidence="2 3">
    <name type="scientific">Castilleja foliolosa</name>
    <dbReference type="NCBI Taxonomy" id="1961234"/>
    <lineage>
        <taxon>Eukaryota</taxon>
        <taxon>Viridiplantae</taxon>
        <taxon>Streptophyta</taxon>
        <taxon>Embryophyta</taxon>
        <taxon>Tracheophyta</taxon>
        <taxon>Spermatophyta</taxon>
        <taxon>Magnoliopsida</taxon>
        <taxon>eudicotyledons</taxon>
        <taxon>Gunneridae</taxon>
        <taxon>Pentapetalae</taxon>
        <taxon>asterids</taxon>
        <taxon>lamiids</taxon>
        <taxon>Lamiales</taxon>
        <taxon>Orobanchaceae</taxon>
        <taxon>Pedicularideae</taxon>
        <taxon>Castillejinae</taxon>
        <taxon>Castilleja</taxon>
    </lineage>
</organism>
<dbReference type="Proteomes" id="UP001632038">
    <property type="component" value="Unassembled WGS sequence"/>
</dbReference>
<name>A0ABD3CAX4_9LAMI</name>
<evidence type="ECO:0000313" key="3">
    <source>
        <dbReference type="Proteomes" id="UP001632038"/>
    </source>
</evidence>
<feature type="region of interest" description="Disordered" evidence="1">
    <location>
        <begin position="1"/>
        <end position="34"/>
    </location>
</feature>
<accession>A0ABD3CAX4</accession>
<comment type="caution">
    <text evidence="2">The sequence shown here is derived from an EMBL/GenBank/DDBJ whole genome shotgun (WGS) entry which is preliminary data.</text>
</comment>
<sequence>MRTKPRCRQPRAQPSRDRRQATVPPPLASSEGRSSLDDFSLSFGDFPSACYDVDGLVIEFEDFGLDELDDPVSPTCSPTPMG</sequence>
<gene>
    <name evidence="2" type="ORF">CASFOL_029487</name>
</gene>
<reference evidence="3" key="1">
    <citation type="journal article" date="2024" name="IScience">
        <title>Strigolactones Initiate the Formation of Haustorium-like Structures in Castilleja.</title>
        <authorList>
            <person name="Buerger M."/>
            <person name="Peterson D."/>
            <person name="Chory J."/>
        </authorList>
    </citation>
    <scope>NUCLEOTIDE SEQUENCE [LARGE SCALE GENOMIC DNA]</scope>
</reference>
<dbReference type="AlphaFoldDB" id="A0ABD3CAX4"/>
<protein>
    <submittedName>
        <fullName evidence="2">Uncharacterized protein</fullName>
    </submittedName>
</protein>
<evidence type="ECO:0000256" key="1">
    <source>
        <dbReference type="SAM" id="MobiDB-lite"/>
    </source>
</evidence>
<dbReference type="EMBL" id="JAVIJP010000046">
    <property type="protein sequence ID" value="KAL3626744.1"/>
    <property type="molecule type" value="Genomic_DNA"/>
</dbReference>
<evidence type="ECO:0000313" key="2">
    <source>
        <dbReference type="EMBL" id="KAL3626744.1"/>
    </source>
</evidence>